<evidence type="ECO:0000256" key="1">
    <source>
        <dbReference type="SAM" id="MobiDB-lite"/>
    </source>
</evidence>
<feature type="compositionally biased region" description="Basic and acidic residues" evidence="1">
    <location>
        <begin position="1"/>
        <end position="26"/>
    </location>
</feature>
<sequence>MSSIQEHFKSDKNGHSNDAEQSHRDSGYSPSYGEHAVPQKPLPEKDWPMPKLRIQVADLSSPGSIEFFANLHPTELLREAVMAVLTTLYTPENCPRHVRSVTLYIDEMGGVAHSNGSSLDDDHKEIHLSTSHISNNKQRAKDEIRGVIFHEMVHCYQYNGKGKCPGGLIEGIADFVRLRAQLGPPHWKRGGSKWDEGYQTTAFFLDWLDGKFGAGTVQKINLCMRQPYRVEIFQEVTGQSVESLWQSYKESLGN</sequence>
<dbReference type="Pfam" id="PF04450">
    <property type="entry name" value="BSP"/>
    <property type="match status" value="1"/>
</dbReference>
<organism evidence="2 3">
    <name type="scientific">Schizopora paradoxa</name>
    <dbReference type="NCBI Taxonomy" id="27342"/>
    <lineage>
        <taxon>Eukaryota</taxon>
        <taxon>Fungi</taxon>
        <taxon>Dikarya</taxon>
        <taxon>Basidiomycota</taxon>
        <taxon>Agaricomycotina</taxon>
        <taxon>Agaricomycetes</taxon>
        <taxon>Hymenochaetales</taxon>
        <taxon>Schizoporaceae</taxon>
        <taxon>Schizopora</taxon>
    </lineage>
</organism>
<feature type="region of interest" description="Disordered" evidence="1">
    <location>
        <begin position="1"/>
        <end position="47"/>
    </location>
</feature>
<dbReference type="AlphaFoldDB" id="A0A0H2RI78"/>
<keyword evidence="3" id="KW-1185">Reference proteome</keyword>
<proteinExistence type="predicted"/>
<dbReference type="STRING" id="27342.A0A0H2RI78"/>
<evidence type="ECO:0000313" key="3">
    <source>
        <dbReference type="Proteomes" id="UP000053477"/>
    </source>
</evidence>
<reference evidence="2 3" key="1">
    <citation type="submission" date="2015-04" db="EMBL/GenBank/DDBJ databases">
        <title>Complete genome sequence of Schizopora paradoxa KUC8140, a cosmopolitan wood degrader in East Asia.</title>
        <authorList>
            <consortium name="DOE Joint Genome Institute"/>
            <person name="Min B."/>
            <person name="Park H."/>
            <person name="Jang Y."/>
            <person name="Kim J.-J."/>
            <person name="Kim K.H."/>
            <person name="Pangilinan J."/>
            <person name="Lipzen A."/>
            <person name="Riley R."/>
            <person name="Grigoriev I.V."/>
            <person name="Spatafora J.W."/>
            <person name="Choi I.-G."/>
        </authorList>
    </citation>
    <scope>NUCLEOTIDE SEQUENCE [LARGE SCALE GENOMIC DNA]</scope>
    <source>
        <strain evidence="2 3">KUC8140</strain>
    </source>
</reference>
<dbReference type="EMBL" id="KQ086003">
    <property type="protein sequence ID" value="KLO11342.1"/>
    <property type="molecule type" value="Genomic_DNA"/>
</dbReference>
<name>A0A0H2RI78_9AGAM</name>
<dbReference type="PANTHER" id="PTHR33321">
    <property type="match status" value="1"/>
</dbReference>
<protein>
    <submittedName>
        <fullName evidence="2">Plant basic secretory protein</fullName>
    </submittedName>
</protein>
<dbReference type="PANTHER" id="PTHR33321:SF12">
    <property type="entry name" value="PLANT BASIC SECRETORY PROTEIN (BSP) FAMILY PROTEIN"/>
    <property type="match status" value="1"/>
</dbReference>
<dbReference type="InterPro" id="IPR007541">
    <property type="entry name" value="Uncharacterised_BSP"/>
</dbReference>
<gene>
    <name evidence="2" type="ORF">SCHPADRAFT_906127</name>
</gene>
<dbReference type="Proteomes" id="UP000053477">
    <property type="component" value="Unassembled WGS sequence"/>
</dbReference>
<dbReference type="InParanoid" id="A0A0H2RI78"/>
<dbReference type="OrthoDB" id="891726at2759"/>
<accession>A0A0H2RI78</accession>
<evidence type="ECO:0000313" key="2">
    <source>
        <dbReference type="EMBL" id="KLO11342.1"/>
    </source>
</evidence>